<dbReference type="Proteomes" id="UP000287247">
    <property type="component" value="Unassembled WGS sequence"/>
</dbReference>
<reference evidence="2" key="1">
    <citation type="submission" date="2017-05" db="EMBL/GenBank/DDBJ databases">
        <title>Physiological properties and genetic analysis related to exopolysaccharide production of fresh-water unicellular cyanobacterium Aphanothece sacrum, Suizenji Nori, that has been cultured as a food source in Japan.</title>
        <authorList>
            <person name="Kanesaki Y."/>
            <person name="Yoshikawa S."/>
            <person name="Ohki K."/>
        </authorList>
    </citation>
    <scope>NUCLEOTIDE SEQUENCE [LARGE SCALE GENOMIC DNA]</scope>
    <source>
        <strain evidence="2">FPU1</strain>
    </source>
</reference>
<evidence type="ECO:0008006" key="3">
    <source>
        <dbReference type="Google" id="ProtNLM"/>
    </source>
</evidence>
<protein>
    <recommendedName>
        <fullName evidence="3">Fe-S cluster protein</fullName>
    </recommendedName>
</protein>
<dbReference type="PANTHER" id="PTHR36791:SF2">
    <property type="entry name" value="OS03G0363400 PROTEIN"/>
    <property type="match status" value="1"/>
</dbReference>
<sequence length="120" mass="14176">MTLETWQCVKGCGACCHLDPSDRPDLAEYLTPEEMTHYLSLVGEGGWCINFDHQKRDCRIYEQRPRFCRVKPDIFEQMYGIEREEFNEFAIDCCRQQIEGVYGPDSTEMHHYNQEIIKDS</sequence>
<gene>
    <name evidence="1" type="ORF">AsFPU1_0252</name>
</gene>
<proteinExistence type="predicted"/>
<dbReference type="PANTHER" id="PTHR36791">
    <property type="entry name" value="OS03G0363400 PROTEIN"/>
    <property type="match status" value="1"/>
</dbReference>
<organism evidence="1 2">
    <name type="scientific">Aphanothece sacrum FPU1</name>
    <dbReference type="NCBI Taxonomy" id="1920663"/>
    <lineage>
        <taxon>Bacteria</taxon>
        <taxon>Bacillati</taxon>
        <taxon>Cyanobacteriota</taxon>
        <taxon>Cyanophyceae</taxon>
        <taxon>Oscillatoriophycideae</taxon>
        <taxon>Chroococcales</taxon>
        <taxon>Aphanothecaceae</taxon>
        <taxon>Aphanothece</taxon>
    </lineage>
</organism>
<dbReference type="AlphaFoldDB" id="A0A401ICA2"/>
<evidence type="ECO:0000313" key="2">
    <source>
        <dbReference type="Proteomes" id="UP000287247"/>
    </source>
</evidence>
<evidence type="ECO:0000313" key="1">
    <source>
        <dbReference type="EMBL" id="GBF78862.1"/>
    </source>
</evidence>
<name>A0A401ICA2_APHSA</name>
<comment type="caution">
    <text evidence="1">The sequence shown here is derived from an EMBL/GenBank/DDBJ whole genome shotgun (WGS) entry which is preliminary data.</text>
</comment>
<dbReference type="EMBL" id="BDQK01000001">
    <property type="protein sequence ID" value="GBF78862.1"/>
    <property type="molecule type" value="Genomic_DNA"/>
</dbReference>
<dbReference type="Pfam" id="PF03692">
    <property type="entry name" value="CxxCxxCC"/>
    <property type="match status" value="1"/>
</dbReference>
<keyword evidence="2" id="KW-1185">Reference proteome</keyword>
<dbReference type="InterPro" id="IPR005358">
    <property type="entry name" value="Puta_zinc/iron-chelating_dom"/>
</dbReference>
<accession>A0A401ICA2</accession>